<protein>
    <submittedName>
        <fullName evidence="1">Uncharacterized protein</fullName>
    </submittedName>
</protein>
<dbReference type="STRING" id="915059.NH26_06270"/>
<proteinExistence type="predicted"/>
<dbReference type="EMBL" id="JRYR02000001">
    <property type="protein sequence ID" value="OHX65983.1"/>
    <property type="molecule type" value="Genomic_DNA"/>
</dbReference>
<dbReference type="OrthoDB" id="840177at2"/>
<keyword evidence="2" id="KW-1185">Reference proteome</keyword>
<accession>A0A1S1YYH7</accession>
<evidence type="ECO:0000313" key="2">
    <source>
        <dbReference type="Proteomes" id="UP000179797"/>
    </source>
</evidence>
<organism evidence="1 2">
    <name type="scientific">Flammeovirga pacifica</name>
    <dbReference type="NCBI Taxonomy" id="915059"/>
    <lineage>
        <taxon>Bacteria</taxon>
        <taxon>Pseudomonadati</taxon>
        <taxon>Bacteroidota</taxon>
        <taxon>Cytophagia</taxon>
        <taxon>Cytophagales</taxon>
        <taxon>Flammeovirgaceae</taxon>
        <taxon>Flammeovirga</taxon>
    </lineage>
</organism>
<comment type="caution">
    <text evidence="1">The sequence shown here is derived from an EMBL/GenBank/DDBJ whole genome shotgun (WGS) entry which is preliminary data.</text>
</comment>
<gene>
    <name evidence="1" type="ORF">NH26_06270</name>
</gene>
<reference evidence="1 2" key="1">
    <citation type="journal article" date="2012" name="Int. J. Syst. Evol. Microbiol.">
        <title>Flammeovirga pacifica sp. nov., isolated from deep-sea sediment.</title>
        <authorList>
            <person name="Xu H."/>
            <person name="Fu Y."/>
            <person name="Yang N."/>
            <person name="Ding Z."/>
            <person name="Lai Q."/>
            <person name="Zeng R."/>
        </authorList>
    </citation>
    <scope>NUCLEOTIDE SEQUENCE [LARGE SCALE GENOMIC DNA]</scope>
    <source>
        <strain evidence="2">DSM 24597 / LMG 26175 / WPAGA1</strain>
    </source>
</reference>
<sequence>MKQTIIYTFLMCYFCVLNTNGQVQYNLDFQFGEKTKNGLTEMSFGVVAKNDQFIYVLSGKGKGVGVGLPVFGPVVGIGTKVKLELQIFDHALNMKKELSLGDVSLGVLNGAPDKTYEFIYQDIDQKIWLFFSTYSKGANHLYRMKMMDNNSGFEKPILVSRQSGDKNHNRQGTYNYKLSPNNELLCIYSFNAIKKSKSTDVYVEVLDRDCVRQWVMLNKIPQYDKNGYLSTIETSLDKASYIKSENIKLTDAGSFYYLSNVKIKKEKHAKYLLYAFSNGKRNAIIKDFSHPKYFANGLYLQPYNERIGIVGYYSDIKNKDRNIEGIMVEMMDPITLKTLNSIRTPFTNEQRKDFMVSDAYPKTVKKASKFVNKDEKINKQFAKGKDILIDSDTDPIRLFFHKNNTFTLVSENFVETIQVSSSTDPNTGKMSTQTNSKLEYGDVCFVNFDEKGNINWIKNYHKNQVFDRYSYMSKGMFLEQYDDKIMFFYTNLNTDFIQYAEVDYKGNIDSKDVYPLKNGAIDKYLFIPDSYVKLGENSYLGNNKKTFKSKLTKLVVIDNTL</sequence>
<dbReference type="RefSeq" id="WP_044218894.1">
    <property type="nucleotide sequence ID" value="NZ_JRYR02000001.1"/>
</dbReference>
<name>A0A1S1YYH7_FLAPC</name>
<evidence type="ECO:0000313" key="1">
    <source>
        <dbReference type="EMBL" id="OHX65983.1"/>
    </source>
</evidence>
<dbReference type="AlphaFoldDB" id="A0A1S1YYH7"/>
<dbReference type="Proteomes" id="UP000179797">
    <property type="component" value="Unassembled WGS sequence"/>
</dbReference>